<dbReference type="EMBL" id="MU253840">
    <property type="protein sequence ID" value="KAG9245577.1"/>
    <property type="molecule type" value="Genomic_DNA"/>
</dbReference>
<proteinExistence type="predicted"/>
<name>A0A9P8CG88_9HELO</name>
<protein>
    <submittedName>
        <fullName evidence="1">Uncharacterized protein</fullName>
    </submittedName>
</protein>
<gene>
    <name evidence="1" type="ORF">BJ878DRAFT_418904</name>
</gene>
<dbReference type="GO" id="GO:0016705">
    <property type="term" value="F:oxidoreductase activity, acting on paired donors, with incorporation or reduction of molecular oxygen"/>
    <property type="evidence" value="ECO:0007669"/>
    <property type="project" value="InterPro"/>
</dbReference>
<keyword evidence="2" id="KW-1185">Reference proteome</keyword>
<dbReference type="AlphaFoldDB" id="A0A9P8CG88"/>
<dbReference type="Gene3D" id="3.20.20.30">
    <property type="entry name" value="Luciferase-like domain"/>
    <property type="match status" value="1"/>
</dbReference>
<evidence type="ECO:0000313" key="1">
    <source>
        <dbReference type="EMBL" id="KAG9245577.1"/>
    </source>
</evidence>
<organism evidence="1 2">
    <name type="scientific">Calycina marina</name>
    <dbReference type="NCBI Taxonomy" id="1763456"/>
    <lineage>
        <taxon>Eukaryota</taxon>
        <taxon>Fungi</taxon>
        <taxon>Dikarya</taxon>
        <taxon>Ascomycota</taxon>
        <taxon>Pezizomycotina</taxon>
        <taxon>Leotiomycetes</taxon>
        <taxon>Helotiales</taxon>
        <taxon>Pezizellaceae</taxon>
        <taxon>Calycina</taxon>
    </lineage>
</organism>
<evidence type="ECO:0000313" key="2">
    <source>
        <dbReference type="Proteomes" id="UP000887226"/>
    </source>
</evidence>
<dbReference type="SUPFAM" id="SSF51679">
    <property type="entry name" value="Bacterial luciferase-like"/>
    <property type="match status" value="1"/>
</dbReference>
<feature type="non-terminal residue" evidence="1">
    <location>
        <position position="1"/>
    </location>
</feature>
<comment type="caution">
    <text evidence="1">The sequence shown here is derived from an EMBL/GenBank/DDBJ whole genome shotgun (WGS) entry which is preliminary data.</text>
</comment>
<accession>A0A9P8CG88</accession>
<dbReference type="Proteomes" id="UP000887226">
    <property type="component" value="Unassembled WGS sequence"/>
</dbReference>
<dbReference type="OrthoDB" id="5561043at2759"/>
<reference evidence="1" key="1">
    <citation type="journal article" date="2021" name="IMA Fungus">
        <title>Genomic characterization of three marine fungi, including Emericellopsis atlantica sp. nov. with signatures of a generalist lifestyle and marine biomass degradation.</title>
        <authorList>
            <person name="Hagestad O.C."/>
            <person name="Hou L."/>
            <person name="Andersen J.H."/>
            <person name="Hansen E.H."/>
            <person name="Altermark B."/>
            <person name="Li C."/>
            <person name="Kuhnert E."/>
            <person name="Cox R.J."/>
            <person name="Crous P.W."/>
            <person name="Spatafora J.W."/>
            <person name="Lail K."/>
            <person name="Amirebrahimi M."/>
            <person name="Lipzen A."/>
            <person name="Pangilinan J."/>
            <person name="Andreopoulos W."/>
            <person name="Hayes R.D."/>
            <person name="Ng V."/>
            <person name="Grigoriev I.V."/>
            <person name="Jackson S.A."/>
            <person name="Sutton T.D.S."/>
            <person name="Dobson A.D.W."/>
            <person name="Rama T."/>
        </authorList>
    </citation>
    <scope>NUCLEOTIDE SEQUENCE</scope>
    <source>
        <strain evidence="1">TRa3180A</strain>
    </source>
</reference>
<dbReference type="InterPro" id="IPR036661">
    <property type="entry name" value="Luciferase-like_sf"/>
</dbReference>
<sequence length="146" mass="16586">AGLSVSGRAFSALNTEAIFVNGGKPSDTAPYVKEFRAATKENGRDSNHINVFPQTTPILARTRKKLKLSSKIRRLLLTGEVTWQIWVSISMLTSALARWTSPLMCTRSKSWIMLSMPPSTTSRRPMRRLPARKYWEILSILWLRSH</sequence>